<keyword evidence="1" id="KW-0732">Signal</keyword>
<dbReference type="InterPro" id="IPR029030">
    <property type="entry name" value="Caspase-like_dom_sf"/>
</dbReference>
<feature type="signal peptide" evidence="1">
    <location>
        <begin position="1"/>
        <end position="35"/>
    </location>
</feature>
<dbReference type="GO" id="GO:0004197">
    <property type="term" value="F:cysteine-type endopeptidase activity"/>
    <property type="evidence" value="ECO:0007669"/>
    <property type="project" value="InterPro"/>
</dbReference>
<evidence type="ECO:0000313" key="3">
    <source>
        <dbReference type="EMBL" id="QDV67708.1"/>
    </source>
</evidence>
<feature type="domain" description="Peptidase C14 caspase" evidence="2">
    <location>
        <begin position="42"/>
        <end position="276"/>
    </location>
</feature>
<dbReference type="PANTHER" id="PTHR48104">
    <property type="entry name" value="METACASPASE-4"/>
    <property type="match status" value="1"/>
</dbReference>
<name>A0A518JQB3_9BACT</name>
<dbReference type="OrthoDB" id="291633at2"/>
<dbReference type="PANTHER" id="PTHR48104:SF30">
    <property type="entry name" value="METACASPASE-1"/>
    <property type="match status" value="1"/>
</dbReference>
<dbReference type="AlphaFoldDB" id="A0A518JQB3"/>
<sequence length="702" mass="77298" precursor="true">MTNTRYCNLRFSSLTIATWILCTVSATFSVTPAPAAEATGNQWAVLIGAEAYERVVPLQFTVNDVRQLSETLSSYGGYQTRHLLELTDEQADADSQPRIQTLKKRLPKWLAGPKPEDTIMVYFSGHGFQSADGKMYLAPLDFDPQNAVETGLSVDWLRDEIGKCKADFKLLIIDSCHAGSEKNAVDDATMMSADVIGNQFKSVAGVVTLASCKSDEKSQLWYGKQRSLYSYWLTEGLKGHADRDSDGRVDIDELHRYVDRRVRHTAEASFSRAQTPVRIIGPRVVGVPAIVKLRPQEMKKLLANMAEHLANLMEEHRLEKVGVLEFSDDSQLEEVLGGNFGLLGKYCGDEVERNLTLLSQDTDFRVVDRNRLREALRAQGGFKLADLASAQRVENLAEEADQMRMIALGSIRGRKGPIVRLQCELKEAVSGDLIGITGGTAEMSEGEWAMMGQSVVVKPEDRAVVLTNARSVAGTTTGEVPATVVDRLDQKIDQPHPLSDPEFTDKLNVKIKVGSQTLTPVFVDNDCYVGLKPGDNYRIRLENHSGDLVLVKVLVDGLDTTLKVAEKGLATELWGMPVASLDEAGHRFLDPNGEEVRGRAPAWEVFGFTTQTGKRGKVRLFEVVDAKDSLASRQGYSEQLGLLTIAFYEPASGTRAVGTAAGDEQEMEIQRRQGPRPGKLMSVVHIRYLEPSVLDKLGQSAP</sequence>
<feature type="chain" id="PRO_5021998256" evidence="1">
    <location>
        <begin position="36"/>
        <end position="702"/>
    </location>
</feature>
<dbReference type="Gene3D" id="3.40.50.1460">
    <property type="match status" value="1"/>
</dbReference>
<organism evidence="3 4">
    <name type="scientific">Rosistilla carotiformis</name>
    <dbReference type="NCBI Taxonomy" id="2528017"/>
    <lineage>
        <taxon>Bacteria</taxon>
        <taxon>Pseudomonadati</taxon>
        <taxon>Planctomycetota</taxon>
        <taxon>Planctomycetia</taxon>
        <taxon>Pirellulales</taxon>
        <taxon>Pirellulaceae</taxon>
        <taxon>Rosistilla</taxon>
    </lineage>
</organism>
<dbReference type="KEGG" id="rcf:Poly24_14120"/>
<dbReference type="SUPFAM" id="SSF52129">
    <property type="entry name" value="Caspase-like"/>
    <property type="match status" value="1"/>
</dbReference>
<dbReference type="InterPro" id="IPR018247">
    <property type="entry name" value="EF_Hand_1_Ca_BS"/>
</dbReference>
<dbReference type="PROSITE" id="PS00018">
    <property type="entry name" value="EF_HAND_1"/>
    <property type="match status" value="1"/>
</dbReference>
<dbReference type="Pfam" id="PF00656">
    <property type="entry name" value="Peptidase_C14"/>
    <property type="match status" value="1"/>
</dbReference>
<keyword evidence="4" id="KW-1185">Reference proteome</keyword>
<proteinExistence type="predicted"/>
<evidence type="ECO:0000256" key="1">
    <source>
        <dbReference type="SAM" id="SignalP"/>
    </source>
</evidence>
<dbReference type="RefSeq" id="WP_145092288.1">
    <property type="nucleotide sequence ID" value="NZ_CP036348.1"/>
</dbReference>
<accession>A0A518JQB3</accession>
<dbReference type="GO" id="GO:0006508">
    <property type="term" value="P:proteolysis"/>
    <property type="evidence" value="ECO:0007669"/>
    <property type="project" value="InterPro"/>
</dbReference>
<protein>
    <submittedName>
        <fullName evidence="3">Caspase domain protein</fullName>
    </submittedName>
</protein>
<dbReference type="InterPro" id="IPR011600">
    <property type="entry name" value="Pept_C14_caspase"/>
</dbReference>
<dbReference type="GO" id="GO:0005737">
    <property type="term" value="C:cytoplasm"/>
    <property type="evidence" value="ECO:0007669"/>
    <property type="project" value="TreeGrafter"/>
</dbReference>
<evidence type="ECO:0000259" key="2">
    <source>
        <dbReference type="Pfam" id="PF00656"/>
    </source>
</evidence>
<gene>
    <name evidence="3" type="ORF">Poly24_14120</name>
</gene>
<dbReference type="InterPro" id="IPR050452">
    <property type="entry name" value="Metacaspase"/>
</dbReference>
<evidence type="ECO:0000313" key="4">
    <source>
        <dbReference type="Proteomes" id="UP000315082"/>
    </source>
</evidence>
<reference evidence="3 4" key="1">
    <citation type="submission" date="2019-02" db="EMBL/GenBank/DDBJ databases">
        <title>Deep-cultivation of Planctomycetes and their phenomic and genomic characterization uncovers novel biology.</title>
        <authorList>
            <person name="Wiegand S."/>
            <person name="Jogler M."/>
            <person name="Boedeker C."/>
            <person name="Pinto D."/>
            <person name="Vollmers J."/>
            <person name="Rivas-Marin E."/>
            <person name="Kohn T."/>
            <person name="Peeters S.H."/>
            <person name="Heuer A."/>
            <person name="Rast P."/>
            <person name="Oberbeckmann S."/>
            <person name="Bunk B."/>
            <person name="Jeske O."/>
            <person name="Meyerdierks A."/>
            <person name="Storesund J.E."/>
            <person name="Kallscheuer N."/>
            <person name="Luecker S."/>
            <person name="Lage O.M."/>
            <person name="Pohl T."/>
            <person name="Merkel B.J."/>
            <person name="Hornburger P."/>
            <person name="Mueller R.-W."/>
            <person name="Bruemmer F."/>
            <person name="Labrenz M."/>
            <person name="Spormann A.M."/>
            <person name="Op den Camp H."/>
            <person name="Overmann J."/>
            <person name="Amann R."/>
            <person name="Jetten M.S.M."/>
            <person name="Mascher T."/>
            <person name="Medema M.H."/>
            <person name="Devos D.P."/>
            <person name="Kaster A.-K."/>
            <person name="Ovreas L."/>
            <person name="Rohde M."/>
            <person name="Galperin M.Y."/>
            <person name="Jogler C."/>
        </authorList>
    </citation>
    <scope>NUCLEOTIDE SEQUENCE [LARGE SCALE GENOMIC DNA]</scope>
    <source>
        <strain evidence="3 4">Poly24</strain>
    </source>
</reference>
<dbReference type="Proteomes" id="UP000315082">
    <property type="component" value="Chromosome"/>
</dbReference>
<dbReference type="EMBL" id="CP036348">
    <property type="protein sequence ID" value="QDV67708.1"/>
    <property type="molecule type" value="Genomic_DNA"/>
</dbReference>